<reference evidence="2 3" key="1">
    <citation type="submission" date="2017-12" db="EMBL/GenBank/DDBJ databases">
        <title>Genome Sequence of a Multidrug-Resistant Candida haemulonii Isolate from a Patient with Chronic Leg Ulcers in Israel.</title>
        <authorList>
            <person name="Chow N.A."/>
            <person name="Gade L."/>
            <person name="Batra D."/>
            <person name="Rowe L.A."/>
            <person name="Ben-Ami R."/>
            <person name="Loparev V.N."/>
            <person name="Litvintseva A.P."/>
        </authorList>
    </citation>
    <scope>NUCLEOTIDE SEQUENCE [LARGE SCALE GENOMIC DNA]</scope>
    <source>
        <strain evidence="2 3">B11899</strain>
    </source>
</reference>
<sequence>MSAAELEDCIRRYNELLSRSDELEKDMPPRRKTDAVGKKAPETAKRTAKSVKKQAEVPAKKEPVDRTRRLLSRRCKTRGSQDEEDVEVKREEDVEVKPVQKKERKRRVSKVEQHKMVEPARLKFRTPAKVAVKKEVETKPSLLKSKVRTFEDHLIVNSTYSDLIKAVKEDEGKTVDFGMSLNLFPKNLEYEKNRFSIEDKSEFNTLLQRRHSFSDDIDKFFRSLSENPATSPSTEIPLV</sequence>
<organism evidence="2 3">
    <name type="scientific">Candidozyma haemuli</name>
    <dbReference type="NCBI Taxonomy" id="45357"/>
    <lineage>
        <taxon>Eukaryota</taxon>
        <taxon>Fungi</taxon>
        <taxon>Dikarya</taxon>
        <taxon>Ascomycota</taxon>
        <taxon>Saccharomycotina</taxon>
        <taxon>Pichiomycetes</taxon>
        <taxon>Metschnikowiaceae</taxon>
        <taxon>Candidozyma</taxon>
    </lineage>
</organism>
<evidence type="ECO:0000313" key="2">
    <source>
        <dbReference type="EMBL" id="PVH19156.1"/>
    </source>
</evidence>
<dbReference type="Proteomes" id="UP000244309">
    <property type="component" value="Unassembled WGS sequence"/>
</dbReference>
<feature type="compositionally biased region" description="Basic and acidic residues" evidence="1">
    <location>
        <begin position="19"/>
        <end position="45"/>
    </location>
</feature>
<evidence type="ECO:0000256" key="1">
    <source>
        <dbReference type="SAM" id="MobiDB-lite"/>
    </source>
</evidence>
<keyword evidence="3" id="KW-1185">Reference proteome</keyword>
<feature type="compositionally biased region" description="Basic and acidic residues" evidence="1">
    <location>
        <begin position="53"/>
        <end position="68"/>
    </location>
</feature>
<feature type="region of interest" description="Disordered" evidence="1">
    <location>
        <begin position="19"/>
        <end position="91"/>
    </location>
</feature>
<accession>A0A2V1ANK8</accession>
<comment type="caution">
    <text evidence="2">The sequence shown here is derived from an EMBL/GenBank/DDBJ whole genome shotgun (WGS) entry which is preliminary data.</text>
</comment>
<dbReference type="EMBL" id="PKFO01000001">
    <property type="protein sequence ID" value="PVH19156.1"/>
    <property type="molecule type" value="Genomic_DNA"/>
</dbReference>
<evidence type="ECO:0000313" key="3">
    <source>
        <dbReference type="Proteomes" id="UP000244309"/>
    </source>
</evidence>
<dbReference type="OrthoDB" id="4095966at2759"/>
<dbReference type="RefSeq" id="XP_025340096.1">
    <property type="nucleotide sequence ID" value="XM_025485165.1"/>
</dbReference>
<gene>
    <name evidence="2" type="ORF">CXQ85_001454</name>
</gene>
<proteinExistence type="predicted"/>
<dbReference type="AlphaFoldDB" id="A0A2V1ANK8"/>
<dbReference type="GeneID" id="37006785"/>
<dbReference type="VEuPathDB" id="FungiDB:CXQ85_001454"/>
<name>A0A2V1ANK8_9ASCO</name>
<protein>
    <submittedName>
        <fullName evidence="2">Uncharacterized protein</fullName>
    </submittedName>
</protein>